<accession>A0AB39CAG0</accession>
<dbReference type="SMART" id="SM00507">
    <property type="entry name" value="HNHc"/>
    <property type="match status" value="1"/>
</dbReference>
<dbReference type="CDD" id="cd00085">
    <property type="entry name" value="HNHc"/>
    <property type="match status" value="1"/>
</dbReference>
<dbReference type="InterPro" id="IPR003615">
    <property type="entry name" value="HNH_nuc"/>
</dbReference>
<name>A0AB39CAG0_9CAUD</name>
<organism evidence="2">
    <name type="scientific">Salmonella phage Manna</name>
    <dbReference type="NCBI Taxonomy" id="3234042"/>
    <lineage>
        <taxon>Viruses</taxon>
        <taxon>Duplodnaviria</taxon>
        <taxon>Heunggongvirae</taxon>
        <taxon>Uroviricota</taxon>
        <taxon>Caudoviricetes</taxon>
        <taxon>Pantevenvirales</taxon>
        <taxon>Straboviridae</taxon>
        <taxon>Tevenvirinae</taxon>
        <taxon>Tequatrovirus</taxon>
    </lineage>
</organism>
<feature type="domain" description="HNH nuclease" evidence="1">
    <location>
        <begin position="5"/>
        <end position="51"/>
    </location>
</feature>
<reference evidence="2" key="1">
    <citation type="submission" date="2024-07" db="EMBL/GenBank/DDBJ databases">
        <title>Biological characterization and genomic analysis of Salmonella infecting phages.</title>
        <authorList>
            <person name="Prasanth M."/>
            <person name="Oppong K."/>
            <person name="Young R."/>
        </authorList>
    </citation>
    <scope>NUCLEOTIDE SEQUENCE</scope>
</reference>
<dbReference type="GO" id="GO:0005198">
    <property type="term" value="F:structural molecule activity"/>
    <property type="evidence" value="ECO:0007669"/>
    <property type="project" value="InterPro"/>
</dbReference>
<evidence type="ECO:0000259" key="1">
    <source>
        <dbReference type="SMART" id="SM00507"/>
    </source>
</evidence>
<dbReference type="EMBL" id="PP987310">
    <property type="protein sequence ID" value="XDJ03631.1"/>
    <property type="molecule type" value="Genomic_DNA"/>
</dbReference>
<gene>
    <name evidence="2" type="ORF">Manna_142</name>
</gene>
<sequence>MNYEKIYNSLIDRARNRALTGYKERHHIIPKCLGGSNDASNLVDLTPEEHYVAHQLLVKIHPNSLKLSYAAIKMTVSTKYVRRNNKVYGWLKRKHANNISNTQTGRKYYNNGKRCIKLHDGDIIPEGFILGRGWSPTQGTTHSRKNDTFKNKKLQSALANKRWEKEKKIMLDNFGVNTIDEAKKIVLDFKSTCHPRYWRKPTLEKFPFMTSARLRSQISNSIIFHSFLLFVLNGIEWKGLRPIIPPTIIKHYEEYMSQALQQIFNQANTTNFVVLIPHSNTTSAFTLNAQSVPIPGIRIPVTDTVTGPFGLGRAQRPGVTFEYDPLIVRFIVDEELKSWIGMYEWMLGTSNYLTGENTAQKTGPDYITLYILDNSKTEIVMSINFYKPWVSDLSEVEFSYTEDSDPALVCTATIPYTYFQVEKDGKIIAEV</sequence>
<protein>
    <recommendedName>
        <fullName evidence="1">HNH nuclease domain-containing protein</fullName>
    </recommendedName>
</protein>
<evidence type="ECO:0000313" key="2">
    <source>
        <dbReference type="EMBL" id="XDJ03631.1"/>
    </source>
</evidence>
<proteinExistence type="predicted"/>
<dbReference type="Pfam" id="PF06841">
    <property type="entry name" value="Phage_T4_gp19"/>
    <property type="match status" value="1"/>
</dbReference>
<dbReference type="InterPro" id="IPR010667">
    <property type="entry name" value="Phage_T4_Gp19"/>
</dbReference>